<dbReference type="EMBL" id="JAFBEE010000001">
    <property type="protein sequence ID" value="MBM7613830.1"/>
    <property type="molecule type" value="Genomic_DNA"/>
</dbReference>
<dbReference type="PANTHER" id="PTHR43471">
    <property type="entry name" value="ABC TRANSPORTER PERMEASE"/>
    <property type="match status" value="1"/>
</dbReference>
<feature type="transmembrane region" description="Helical" evidence="1">
    <location>
        <begin position="237"/>
        <end position="258"/>
    </location>
</feature>
<keyword evidence="3" id="KW-1185">Reference proteome</keyword>
<reference evidence="2 3" key="1">
    <citation type="submission" date="2021-01" db="EMBL/GenBank/DDBJ databases">
        <title>Genomic Encyclopedia of Type Strains, Phase IV (KMG-IV): sequencing the most valuable type-strain genomes for metagenomic binning, comparative biology and taxonomic classification.</title>
        <authorList>
            <person name="Goeker M."/>
        </authorList>
    </citation>
    <scope>NUCLEOTIDE SEQUENCE [LARGE SCALE GENOMIC DNA]</scope>
    <source>
        <strain evidence="2 3">DSM 25890</strain>
    </source>
</reference>
<dbReference type="PANTHER" id="PTHR43471:SF12">
    <property type="entry name" value="HYPOTHETICAL MEMBRANE PROTEIN, CONSERVED"/>
    <property type="match status" value="1"/>
</dbReference>
<evidence type="ECO:0000313" key="2">
    <source>
        <dbReference type="EMBL" id="MBM7613830.1"/>
    </source>
</evidence>
<feature type="transmembrane region" description="Helical" evidence="1">
    <location>
        <begin position="122"/>
        <end position="145"/>
    </location>
</feature>
<keyword evidence="1" id="KW-0812">Transmembrane</keyword>
<feature type="transmembrane region" description="Helical" evidence="1">
    <location>
        <begin position="157"/>
        <end position="181"/>
    </location>
</feature>
<feature type="transmembrane region" description="Helical" evidence="1">
    <location>
        <begin position="188"/>
        <end position="206"/>
    </location>
</feature>
<dbReference type="Proteomes" id="UP001314796">
    <property type="component" value="Unassembled WGS sequence"/>
</dbReference>
<dbReference type="RefSeq" id="WP_204400095.1">
    <property type="nucleotide sequence ID" value="NZ_JAFBEE010000001.1"/>
</dbReference>
<proteinExistence type="predicted"/>
<evidence type="ECO:0000313" key="3">
    <source>
        <dbReference type="Proteomes" id="UP001314796"/>
    </source>
</evidence>
<keyword evidence="1" id="KW-1133">Transmembrane helix</keyword>
<sequence>MNIFLREMKAHRKSLIIWSVGIVLLITSGMGEYSAVSSSGKTMNELVESMPRSIKAIMGVGTLDLSKASGYYGILFLYVSLIGAIHAVMTGCNIIAKEERDKTSEFLLVKPVSRKSIITSKLLATLVNLMIINTVTLVSSIYITGYYGKGEKMTGDIITLMMGLFLLQLLFMTIGTAIAAINRKPTKSIGLSTGILMFSFLLSIVIDMNGKIEPLKYLTPFKYFEAKNIMYGGGLDLFYVLISIGIATVLSVFTYCFYQQRDINV</sequence>
<protein>
    <submittedName>
        <fullName evidence="2">ABC-2 type transport system permease protein</fullName>
    </submittedName>
</protein>
<dbReference type="Pfam" id="PF12679">
    <property type="entry name" value="ABC2_membrane_2"/>
    <property type="match status" value="1"/>
</dbReference>
<accession>A0ABS2NLK7</accession>
<name>A0ABS2NLK7_9FIRM</name>
<keyword evidence="1" id="KW-0472">Membrane</keyword>
<comment type="caution">
    <text evidence="2">The sequence shown here is derived from an EMBL/GenBank/DDBJ whole genome shotgun (WGS) entry which is preliminary data.</text>
</comment>
<organism evidence="2 3">
    <name type="scientific">Alkaliphilus hydrothermalis</name>
    <dbReference type="NCBI Taxonomy" id="1482730"/>
    <lineage>
        <taxon>Bacteria</taxon>
        <taxon>Bacillati</taxon>
        <taxon>Bacillota</taxon>
        <taxon>Clostridia</taxon>
        <taxon>Peptostreptococcales</taxon>
        <taxon>Natronincolaceae</taxon>
        <taxon>Alkaliphilus</taxon>
    </lineage>
</organism>
<evidence type="ECO:0000256" key="1">
    <source>
        <dbReference type="SAM" id="Phobius"/>
    </source>
</evidence>
<feature type="transmembrane region" description="Helical" evidence="1">
    <location>
        <begin position="71"/>
        <end position="96"/>
    </location>
</feature>
<gene>
    <name evidence="2" type="ORF">JOC73_000338</name>
</gene>